<reference evidence="2 3" key="1">
    <citation type="journal article" date="2018" name="Front. Plant Sci.">
        <title>Red Clover (Trifolium pratense) and Zigzag Clover (T. medium) - A Picture of Genomic Similarities and Differences.</title>
        <authorList>
            <person name="Dluhosova J."/>
            <person name="Istvanek J."/>
            <person name="Nedelnik J."/>
            <person name="Repkova J."/>
        </authorList>
    </citation>
    <scope>NUCLEOTIDE SEQUENCE [LARGE SCALE GENOMIC DNA]</scope>
    <source>
        <strain evidence="3">cv. 10/8</strain>
        <tissue evidence="2">Leaf</tissue>
    </source>
</reference>
<feature type="region of interest" description="Disordered" evidence="1">
    <location>
        <begin position="1"/>
        <end position="40"/>
    </location>
</feature>
<dbReference type="AlphaFoldDB" id="A0A392TIG4"/>
<protein>
    <submittedName>
        <fullName evidence="2">Uncharacterized protein</fullName>
    </submittedName>
</protein>
<organism evidence="2 3">
    <name type="scientific">Trifolium medium</name>
    <dbReference type="NCBI Taxonomy" id="97028"/>
    <lineage>
        <taxon>Eukaryota</taxon>
        <taxon>Viridiplantae</taxon>
        <taxon>Streptophyta</taxon>
        <taxon>Embryophyta</taxon>
        <taxon>Tracheophyta</taxon>
        <taxon>Spermatophyta</taxon>
        <taxon>Magnoliopsida</taxon>
        <taxon>eudicotyledons</taxon>
        <taxon>Gunneridae</taxon>
        <taxon>Pentapetalae</taxon>
        <taxon>rosids</taxon>
        <taxon>fabids</taxon>
        <taxon>Fabales</taxon>
        <taxon>Fabaceae</taxon>
        <taxon>Papilionoideae</taxon>
        <taxon>50 kb inversion clade</taxon>
        <taxon>NPAAA clade</taxon>
        <taxon>Hologalegina</taxon>
        <taxon>IRL clade</taxon>
        <taxon>Trifolieae</taxon>
        <taxon>Trifolium</taxon>
    </lineage>
</organism>
<feature type="non-terminal residue" evidence="2">
    <location>
        <position position="40"/>
    </location>
</feature>
<evidence type="ECO:0000313" key="2">
    <source>
        <dbReference type="EMBL" id="MCI60778.1"/>
    </source>
</evidence>
<evidence type="ECO:0000256" key="1">
    <source>
        <dbReference type="SAM" id="MobiDB-lite"/>
    </source>
</evidence>
<dbReference type="EMBL" id="LXQA010587928">
    <property type="protein sequence ID" value="MCI60778.1"/>
    <property type="molecule type" value="Genomic_DNA"/>
</dbReference>
<keyword evidence="3" id="KW-1185">Reference proteome</keyword>
<sequence>MFPMEILGETIENSQPMRESTSVMAEPSPKKEKKKKSKKS</sequence>
<feature type="compositionally biased region" description="Basic residues" evidence="1">
    <location>
        <begin position="31"/>
        <end position="40"/>
    </location>
</feature>
<accession>A0A392TIG4</accession>
<comment type="caution">
    <text evidence="2">The sequence shown here is derived from an EMBL/GenBank/DDBJ whole genome shotgun (WGS) entry which is preliminary data.</text>
</comment>
<dbReference type="Proteomes" id="UP000265520">
    <property type="component" value="Unassembled WGS sequence"/>
</dbReference>
<proteinExistence type="predicted"/>
<name>A0A392TIG4_9FABA</name>
<feature type="compositionally biased region" description="Polar residues" evidence="1">
    <location>
        <begin position="11"/>
        <end position="23"/>
    </location>
</feature>
<evidence type="ECO:0000313" key="3">
    <source>
        <dbReference type="Proteomes" id="UP000265520"/>
    </source>
</evidence>